<reference evidence="1" key="1">
    <citation type="submission" date="2021-06" db="EMBL/GenBank/DDBJ databases">
        <authorList>
            <person name="Kallberg Y."/>
            <person name="Tangrot J."/>
            <person name="Rosling A."/>
        </authorList>
    </citation>
    <scope>NUCLEOTIDE SEQUENCE</scope>
    <source>
        <strain evidence="1">28 12/20/2015</strain>
    </source>
</reference>
<comment type="caution">
    <text evidence="1">The sequence shown here is derived from an EMBL/GenBank/DDBJ whole genome shotgun (WGS) entry which is preliminary data.</text>
</comment>
<dbReference type="Proteomes" id="UP000789366">
    <property type="component" value="Unassembled WGS sequence"/>
</dbReference>
<gene>
    <name evidence="1" type="ORF">SPELUC_LOCUS5647</name>
</gene>
<evidence type="ECO:0000313" key="1">
    <source>
        <dbReference type="EMBL" id="CAG8562076.1"/>
    </source>
</evidence>
<organism evidence="1 2">
    <name type="scientific">Cetraspora pellucida</name>
    <dbReference type="NCBI Taxonomy" id="1433469"/>
    <lineage>
        <taxon>Eukaryota</taxon>
        <taxon>Fungi</taxon>
        <taxon>Fungi incertae sedis</taxon>
        <taxon>Mucoromycota</taxon>
        <taxon>Glomeromycotina</taxon>
        <taxon>Glomeromycetes</taxon>
        <taxon>Diversisporales</taxon>
        <taxon>Gigasporaceae</taxon>
        <taxon>Cetraspora</taxon>
    </lineage>
</organism>
<name>A0ACA9M0M7_9GLOM</name>
<sequence length="175" mass="20402">MQQANKHTPLTLAIEHYQRLSNISSIDLTNNDISDLVEKYLIFDDYRLEFNNTPTMQIENMKYDETNKLTSIDSLVIISEDIPKSTYFNTWDENELPKSQSQNMLINIIMLLFLKPGNLDLLRARFLDLNFQDQDLANMIQKEKNTPKISNDASILLMSLMQKKLKDPCWVLILS</sequence>
<accession>A0ACA9M0M7</accession>
<protein>
    <submittedName>
        <fullName evidence="1">11309_t:CDS:1</fullName>
    </submittedName>
</protein>
<proteinExistence type="predicted"/>
<keyword evidence="2" id="KW-1185">Reference proteome</keyword>
<evidence type="ECO:0000313" key="2">
    <source>
        <dbReference type="Proteomes" id="UP000789366"/>
    </source>
</evidence>
<dbReference type="EMBL" id="CAJVPW010005902">
    <property type="protein sequence ID" value="CAG8562076.1"/>
    <property type="molecule type" value="Genomic_DNA"/>
</dbReference>